<protein>
    <recommendedName>
        <fullName evidence="6">DUF1254 domain-containing protein</fullName>
    </recommendedName>
</protein>
<feature type="chain" id="PRO_5034748321" description="DUF1254 domain-containing protein" evidence="1">
    <location>
        <begin position="19"/>
        <end position="472"/>
    </location>
</feature>
<evidence type="ECO:0008006" key="6">
    <source>
        <dbReference type="Google" id="ProtNLM"/>
    </source>
</evidence>
<evidence type="ECO:0000256" key="1">
    <source>
        <dbReference type="SAM" id="SignalP"/>
    </source>
</evidence>
<organism evidence="4 5">
    <name type="scientific">Colletotrichum asianum</name>
    <dbReference type="NCBI Taxonomy" id="702518"/>
    <lineage>
        <taxon>Eukaryota</taxon>
        <taxon>Fungi</taxon>
        <taxon>Dikarya</taxon>
        <taxon>Ascomycota</taxon>
        <taxon>Pezizomycotina</taxon>
        <taxon>Sordariomycetes</taxon>
        <taxon>Hypocreomycetidae</taxon>
        <taxon>Glomerellales</taxon>
        <taxon>Glomerellaceae</taxon>
        <taxon>Colletotrichum</taxon>
        <taxon>Colletotrichum gloeosporioides species complex</taxon>
    </lineage>
</organism>
<comment type="caution">
    <text evidence="4">The sequence shown here is derived from an EMBL/GenBank/DDBJ whole genome shotgun (WGS) entry which is preliminary data.</text>
</comment>
<keyword evidence="1" id="KW-0732">Signal</keyword>
<dbReference type="Gene3D" id="2.60.120.600">
    <property type="entry name" value="Domain of unknown function DUF1214, C-terminal domain"/>
    <property type="match status" value="1"/>
</dbReference>
<feature type="domain" description="DUF1254" evidence="3">
    <location>
        <begin position="71"/>
        <end position="193"/>
    </location>
</feature>
<dbReference type="OrthoDB" id="2018906at2759"/>
<sequence>MRLTPTSGVLSLISLSLGATIPSHESQNALAFAYTYGYSLYAYGNVAKPILREIPLKPNINLPDPEPNEPGGVGVVRPNADTMYSILFIDLSSDDIVVNIPEMPQDRYWVFPVCTPYGDNLINIGNLGVSKPGEYLIRHDPGNYGLETENIPDGFAGVIKYPMAYGLVNSRILTDRSEEDVKIVQKLQLGFNVSRTIPRPGLPIAPPLDLTMFTKPEYNDSNISTYYEAVMKVAAALAPYNPPYVTSDRDWVSAELRKAGFNNGTFTQPRGSNLTAAVELANKTSLAFMDKPGVRQDVGNDWFIVSEGYIGKFDSHYEARYQIAATAYLALDPSESVYPFHEGDLVVEEGKSIVFTFPEPPRIKDGGFWSLTVYGPDQDLVPNDMEKYMVGDRSNLTFPDGTPVQQGGHREFQVLLQASDIEPPANWTANWLPITPGGATISVTLRWYGAEEYMVNGSYVHPQISTIDAIRI</sequence>
<dbReference type="Proteomes" id="UP000434172">
    <property type="component" value="Unassembled WGS sequence"/>
</dbReference>
<dbReference type="Pfam" id="PF06742">
    <property type="entry name" value="DUF1214"/>
    <property type="match status" value="1"/>
</dbReference>
<dbReference type="Pfam" id="PF06863">
    <property type="entry name" value="DUF1254"/>
    <property type="match status" value="1"/>
</dbReference>
<reference evidence="4 5" key="1">
    <citation type="submission" date="2019-12" db="EMBL/GenBank/DDBJ databases">
        <title>A genome sequence resource for the geographically widespread anthracnose pathogen Colletotrichum asianum.</title>
        <authorList>
            <person name="Meng Y."/>
        </authorList>
    </citation>
    <scope>NUCLEOTIDE SEQUENCE [LARGE SCALE GENOMIC DNA]</scope>
    <source>
        <strain evidence="4 5">ICMP 18580</strain>
    </source>
</reference>
<dbReference type="InterPro" id="IPR010679">
    <property type="entry name" value="DUF1254"/>
</dbReference>
<dbReference type="EMBL" id="WOWK01000039">
    <property type="protein sequence ID" value="KAF0325100.1"/>
    <property type="molecule type" value="Genomic_DNA"/>
</dbReference>
<dbReference type="PANTHER" id="PTHR36509">
    <property type="entry name" value="BLL3101 PROTEIN"/>
    <property type="match status" value="1"/>
</dbReference>
<evidence type="ECO:0000313" key="5">
    <source>
        <dbReference type="Proteomes" id="UP000434172"/>
    </source>
</evidence>
<evidence type="ECO:0000313" key="4">
    <source>
        <dbReference type="EMBL" id="KAF0325100.1"/>
    </source>
</evidence>
<dbReference type="InterPro" id="IPR037050">
    <property type="entry name" value="DUF1254_sf"/>
</dbReference>
<keyword evidence="5" id="KW-1185">Reference proteome</keyword>
<evidence type="ECO:0000259" key="3">
    <source>
        <dbReference type="Pfam" id="PF06863"/>
    </source>
</evidence>
<proteinExistence type="predicted"/>
<dbReference type="Gene3D" id="2.60.40.1610">
    <property type="entry name" value="Domain of unknown function DUF1254"/>
    <property type="match status" value="1"/>
</dbReference>
<dbReference type="AlphaFoldDB" id="A0A8H3WF27"/>
<dbReference type="PANTHER" id="PTHR36509:SF2">
    <property type="entry name" value="BLL3101 PROTEIN"/>
    <property type="match status" value="1"/>
</dbReference>
<evidence type="ECO:0000259" key="2">
    <source>
        <dbReference type="Pfam" id="PF06742"/>
    </source>
</evidence>
<feature type="domain" description="DUF1214" evidence="2">
    <location>
        <begin position="352"/>
        <end position="451"/>
    </location>
</feature>
<dbReference type="InterPro" id="IPR010621">
    <property type="entry name" value="DUF1214"/>
</dbReference>
<feature type="signal peptide" evidence="1">
    <location>
        <begin position="1"/>
        <end position="18"/>
    </location>
</feature>
<accession>A0A8H3WF27</accession>
<dbReference type="InterPro" id="IPR037049">
    <property type="entry name" value="DUF1214_C_sf"/>
</dbReference>
<gene>
    <name evidence="4" type="ORF">GQ607_007721</name>
</gene>
<name>A0A8H3WF27_9PEZI</name>
<dbReference type="SUPFAM" id="SSF160935">
    <property type="entry name" value="VPA0735-like"/>
    <property type="match status" value="1"/>
</dbReference>